<name>Z9JMN6_9MICO</name>
<dbReference type="PATRIC" id="fig|396014.3.peg.3441"/>
<evidence type="ECO:0000259" key="1">
    <source>
        <dbReference type="Pfam" id="PF01323"/>
    </source>
</evidence>
<dbReference type="InterPro" id="IPR036249">
    <property type="entry name" value="Thioredoxin-like_sf"/>
</dbReference>
<dbReference type="RefSeq" id="WP_038374374.1">
    <property type="nucleotide sequence ID" value="NZ_BAAAOW010000001.1"/>
</dbReference>
<dbReference type="Proteomes" id="UP000023067">
    <property type="component" value="Unassembled WGS sequence"/>
</dbReference>
<protein>
    <submittedName>
        <fullName evidence="2">DSBA oxidoreductase</fullName>
    </submittedName>
</protein>
<gene>
    <name evidence="2" type="ORF">BF93_09715</name>
</gene>
<dbReference type="CDD" id="cd03024">
    <property type="entry name" value="DsbA_FrnE"/>
    <property type="match status" value="1"/>
</dbReference>
<dbReference type="STRING" id="396014.BF93_09715"/>
<organism evidence="2 3">
    <name type="scientific">Brachybacterium phenoliresistens</name>
    <dbReference type="NCBI Taxonomy" id="396014"/>
    <lineage>
        <taxon>Bacteria</taxon>
        <taxon>Bacillati</taxon>
        <taxon>Actinomycetota</taxon>
        <taxon>Actinomycetes</taxon>
        <taxon>Micrococcales</taxon>
        <taxon>Dermabacteraceae</taxon>
        <taxon>Brachybacterium</taxon>
    </lineage>
</organism>
<keyword evidence="3" id="KW-1185">Reference proteome</keyword>
<accession>Z9JMN6</accession>
<dbReference type="SUPFAM" id="SSF52833">
    <property type="entry name" value="Thioredoxin-like"/>
    <property type="match status" value="1"/>
</dbReference>
<proteinExistence type="predicted"/>
<dbReference type="AlphaFoldDB" id="Z9JMN6"/>
<dbReference type="GO" id="GO:0016491">
    <property type="term" value="F:oxidoreductase activity"/>
    <property type="evidence" value="ECO:0007669"/>
    <property type="project" value="InterPro"/>
</dbReference>
<dbReference type="Pfam" id="PF01323">
    <property type="entry name" value="DSBA"/>
    <property type="match status" value="1"/>
</dbReference>
<dbReference type="InterPro" id="IPR001853">
    <property type="entry name" value="DSBA-like_thioredoxin_dom"/>
</dbReference>
<reference evidence="2 3" key="1">
    <citation type="submission" date="2014-02" db="EMBL/GenBank/DDBJ databases">
        <title>Genome sequence of Brachybacterium phenoliresistens strain W13A50.</title>
        <authorList>
            <person name="Wang X."/>
        </authorList>
    </citation>
    <scope>NUCLEOTIDE SEQUENCE [LARGE SCALE GENOMIC DNA]</scope>
    <source>
        <strain evidence="2 3">W13A50</strain>
    </source>
</reference>
<dbReference type="Gene3D" id="3.40.30.10">
    <property type="entry name" value="Glutaredoxin"/>
    <property type="match status" value="1"/>
</dbReference>
<dbReference type="EMBL" id="JDYK01000026">
    <property type="protein sequence ID" value="EWS79700.1"/>
    <property type="molecule type" value="Genomic_DNA"/>
</dbReference>
<dbReference type="HOGENOM" id="CLU_069253_0_2_11"/>
<evidence type="ECO:0000313" key="3">
    <source>
        <dbReference type="Proteomes" id="UP000023067"/>
    </source>
</evidence>
<feature type="domain" description="DSBA-like thioredoxin" evidence="1">
    <location>
        <begin position="14"/>
        <end position="213"/>
    </location>
</feature>
<evidence type="ECO:0000313" key="2">
    <source>
        <dbReference type="EMBL" id="EWS79700.1"/>
    </source>
</evidence>
<dbReference type="OrthoDB" id="9799122at2"/>
<comment type="caution">
    <text evidence="2">The sequence shown here is derived from an EMBL/GenBank/DDBJ whole genome shotgun (WGS) entry which is preliminary data.</text>
</comment>
<sequence>MAPDPDPAPQELLLDVWADVICPFCLLGDEQLRRAIEAEGLTGAVRIRRHSFELDPQAPAEPRSNLEYLAEKTGTDREEAIRREQVVQSAAQALGLDFVLERPVASTLAVHRVVQHAGRSGRDDELFRALQQAYFAGTLDPFDPEALIRAAGAQGLDEDALRADLADPASEEAVRADEDAAARLGARGVPFVVIAGRLGVPGAVGVDAFRDALRQGRELAGTDAG</sequence>
<dbReference type="PANTHER" id="PTHR13887">
    <property type="entry name" value="GLUTATHIONE S-TRANSFERASE KAPPA"/>
    <property type="match status" value="1"/>
</dbReference>
<dbReference type="PANTHER" id="PTHR13887:SF41">
    <property type="entry name" value="THIOREDOXIN SUPERFAMILY PROTEIN"/>
    <property type="match status" value="1"/>
</dbReference>
<dbReference type="eggNOG" id="COG2761">
    <property type="taxonomic scope" value="Bacteria"/>
</dbReference>